<dbReference type="Pfam" id="PF12296">
    <property type="entry name" value="HsbA"/>
    <property type="match status" value="1"/>
</dbReference>
<dbReference type="InterPro" id="IPR021054">
    <property type="entry name" value="Cell_wall_mannoprotein_1"/>
</dbReference>
<keyword evidence="2" id="KW-1185">Reference proteome</keyword>
<evidence type="ECO:0000313" key="1">
    <source>
        <dbReference type="EMBL" id="KAK5991585.1"/>
    </source>
</evidence>
<dbReference type="PANTHER" id="PTHR38123">
    <property type="entry name" value="CELL WALL SERINE-THREONINE-RICH GALACTOMANNOPROTEIN MP1 (AFU_ORTHOLOGUE AFUA_4G03240)"/>
    <property type="match status" value="1"/>
</dbReference>
<dbReference type="Proteomes" id="UP001338125">
    <property type="component" value="Unassembled WGS sequence"/>
</dbReference>
<gene>
    <name evidence="1" type="ORF">PT974_09870</name>
</gene>
<protein>
    <submittedName>
        <fullName evidence="1">Uncharacterized protein</fullName>
    </submittedName>
</protein>
<name>A0ABR0SHH0_9HYPO</name>
<evidence type="ECO:0000313" key="2">
    <source>
        <dbReference type="Proteomes" id="UP001338125"/>
    </source>
</evidence>
<dbReference type="PANTHER" id="PTHR38123:SF1">
    <property type="entry name" value="HYDROPHOBIC SURFACE BINDING PROTEIN"/>
    <property type="match status" value="1"/>
</dbReference>
<reference evidence="1 2" key="1">
    <citation type="submission" date="2024-01" db="EMBL/GenBank/DDBJ databases">
        <title>Complete genome of Cladobotryum mycophilum ATHUM6906.</title>
        <authorList>
            <person name="Christinaki A.C."/>
            <person name="Myridakis A.I."/>
            <person name="Kouvelis V.N."/>
        </authorList>
    </citation>
    <scope>NUCLEOTIDE SEQUENCE [LARGE SCALE GENOMIC DNA]</scope>
    <source>
        <strain evidence="1 2">ATHUM6906</strain>
    </source>
</reference>
<accession>A0ABR0SHH0</accession>
<proteinExistence type="predicted"/>
<dbReference type="Gene3D" id="1.20.1280.140">
    <property type="match status" value="1"/>
</dbReference>
<comment type="caution">
    <text evidence="1">The sequence shown here is derived from an EMBL/GenBank/DDBJ whole genome shotgun (WGS) entry which is preliminary data.</text>
</comment>
<organism evidence="1 2">
    <name type="scientific">Cladobotryum mycophilum</name>
    <dbReference type="NCBI Taxonomy" id="491253"/>
    <lineage>
        <taxon>Eukaryota</taxon>
        <taxon>Fungi</taxon>
        <taxon>Dikarya</taxon>
        <taxon>Ascomycota</taxon>
        <taxon>Pezizomycotina</taxon>
        <taxon>Sordariomycetes</taxon>
        <taxon>Hypocreomycetidae</taxon>
        <taxon>Hypocreales</taxon>
        <taxon>Hypocreaceae</taxon>
        <taxon>Cladobotryum</taxon>
    </lineage>
</organism>
<sequence length="202" mass="21791">MGFKILSFFNSSEPVVADVASILDSLKHIKQATIDFDTCINSWDGGILGAFSLVKRANDVITDTNNTATLAKTAAPFAHDEAKQIIDLIQDIADVVGKVVDTVDTDQAKFKRVKYIGDTAAIAILRRLKYTIEAMADAFVPKTPAEILPITDSIAEQFDRHLARGIAIFETSGAGHGEGKEVNEEKVPTDLSSTVEIAQVKA</sequence>
<dbReference type="EMBL" id="JAVFKD010000014">
    <property type="protein sequence ID" value="KAK5991585.1"/>
    <property type="molecule type" value="Genomic_DNA"/>
</dbReference>